<evidence type="ECO:0000259" key="9">
    <source>
        <dbReference type="PROSITE" id="PS50157"/>
    </source>
</evidence>
<dbReference type="PROSITE" id="PS50157">
    <property type="entry name" value="ZINC_FINGER_C2H2_2"/>
    <property type="match status" value="5"/>
</dbReference>
<accession>A0A6A6C0U4</accession>
<dbReference type="AlphaFoldDB" id="A0A6A6C0U4"/>
<feature type="modified residue" description="4-aspartylphosphate" evidence="6">
    <location>
        <position position="450"/>
    </location>
</feature>
<dbReference type="OrthoDB" id="8922241at2759"/>
<name>A0A6A6C0U4_ZASCE</name>
<evidence type="ECO:0000256" key="5">
    <source>
        <dbReference type="PROSITE-ProRule" id="PRU00042"/>
    </source>
</evidence>
<dbReference type="RefSeq" id="XP_033660215.1">
    <property type="nucleotide sequence ID" value="XM_033809806.1"/>
</dbReference>
<protein>
    <submittedName>
        <fullName evidence="10">Uncharacterized protein</fullName>
    </submittedName>
</protein>
<keyword evidence="11" id="KW-1185">Reference proteome</keyword>
<evidence type="ECO:0000256" key="7">
    <source>
        <dbReference type="SAM" id="MobiDB-lite"/>
    </source>
</evidence>
<feature type="domain" description="C2H2-type" evidence="9">
    <location>
        <begin position="9"/>
        <end position="38"/>
    </location>
</feature>
<dbReference type="Pfam" id="PF00096">
    <property type="entry name" value="zf-C2H2"/>
    <property type="match status" value="1"/>
</dbReference>
<keyword evidence="2" id="KW-0677">Repeat</keyword>
<evidence type="ECO:0000313" key="11">
    <source>
        <dbReference type="Proteomes" id="UP000799537"/>
    </source>
</evidence>
<keyword evidence="6" id="KW-0597">Phosphoprotein</keyword>
<feature type="region of interest" description="Disordered" evidence="7">
    <location>
        <begin position="101"/>
        <end position="181"/>
    </location>
</feature>
<dbReference type="PANTHER" id="PTHR24409">
    <property type="entry name" value="ZINC FINGER PROTEIN 142"/>
    <property type="match status" value="1"/>
</dbReference>
<feature type="compositionally biased region" description="Basic and acidic residues" evidence="7">
    <location>
        <begin position="160"/>
        <end position="181"/>
    </location>
</feature>
<evidence type="ECO:0000259" key="8">
    <source>
        <dbReference type="PROSITE" id="PS50110"/>
    </source>
</evidence>
<dbReference type="InterPro" id="IPR013087">
    <property type="entry name" value="Znf_C2H2_type"/>
</dbReference>
<keyword evidence="3 5" id="KW-0863">Zinc-finger</keyword>
<feature type="domain" description="C2H2-type" evidence="9">
    <location>
        <begin position="64"/>
        <end position="88"/>
    </location>
</feature>
<evidence type="ECO:0000256" key="3">
    <source>
        <dbReference type="ARBA" id="ARBA00022771"/>
    </source>
</evidence>
<dbReference type="EMBL" id="ML993639">
    <property type="protein sequence ID" value="KAF2159326.1"/>
    <property type="molecule type" value="Genomic_DNA"/>
</dbReference>
<dbReference type="InterPro" id="IPR011006">
    <property type="entry name" value="CheY-like_superfamily"/>
</dbReference>
<dbReference type="SUPFAM" id="SSF52172">
    <property type="entry name" value="CheY-like"/>
    <property type="match status" value="1"/>
</dbReference>
<dbReference type="SUPFAM" id="SSF57667">
    <property type="entry name" value="beta-beta-alpha zinc fingers"/>
    <property type="match status" value="1"/>
</dbReference>
<feature type="domain" description="Response regulatory" evidence="8">
    <location>
        <begin position="388"/>
        <end position="517"/>
    </location>
</feature>
<dbReference type="GO" id="GO:0008270">
    <property type="term" value="F:zinc ion binding"/>
    <property type="evidence" value="ECO:0007669"/>
    <property type="project" value="UniProtKB-KW"/>
</dbReference>
<evidence type="ECO:0000313" key="10">
    <source>
        <dbReference type="EMBL" id="KAF2159326.1"/>
    </source>
</evidence>
<evidence type="ECO:0000256" key="2">
    <source>
        <dbReference type="ARBA" id="ARBA00022737"/>
    </source>
</evidence>
<dbReference type="Gene3D" id="3.30.160.60">
    <property type="entry name" value="Classic Zinc Finger"/>
    <property type="match status" value="1"/>
</dbReference>
<keyword evidence="4" id="KW-0862">Zinc</keyword>
<feature type="domain" description="C2H2-type" evidence="9">
    <location>
        <begin position="239"/>
        <end position="269"/>
    </location>
</feature>
<dbReference type="Proteomes" id="UP000799537">
    <property type="component" value="Unassembled WGS sequence"/>
</dbReference>
<dbReference type="SMART" id="SM00355">
    <property type="entry name" value="ZnF_C2H2"/>
    <property type="match status" value="5"/>
</dbReference>
<reference evidence="10" key="1">
    <citation type="journal article" date="2020" name="Stud. Mycol.">
        <title>101 Dothideomycetes genomes: a test case for predicting lifestyles and emergence of pathogens.</title>
        <authorList>
            <person name="Haridas S."/>
            <person name="Albert R."/>
            <person name="Binder M."/>
            <person name="Bloem J."/>
            <person name="Labutti K."/>
            <person name="Salamov A."/>
            <person name="Andreopoulos B."/>
            <person name="Baker S."/>
            <person name="Barry K."/>
            <person name="Bills G."/>
            <person name="Bluhm B."/>
            <person name="Cannon C."/>
            <person name="Castanera R."/>
            <person name="Culley D."/>
            <person name="Daum C."/>
            <person name="Ezra D."/>
            <person name="Gonzalez J."/>
            <person name="Henrissat B."/>
            <person name="Kuo A."/>
            <person name="Liang C."/>
            <person name="Lipzen A."/>
            <person name="Lutzoni F."/>
            <person name="Magnuson J."/>
            <person name="Mondo S."/>
            <person name="Nolan M."/>
            <person name="Ohm R."/>
            <person name="Pangilinan J."/>
            <person name="Park H.-J."/>
            <person name="Ramirez L."/>
            <person name="Alfaro M."/>
            <person name="Sun H."/>
            <person name="Tritt A."/>
            <person name="Yoshinaga Y."/>
            <person name="Zwiers L.-H."/>
            <person name="Turgeon B."/>
            <person name="Goodwin S."/>
            <person name="Spatafora J."/>
            <person name="Crous P."/>
            <person name="Grigoriev I."/>
        </authorList>
    </citation>
    <scope>NUCLEOTIDE SEQUENCE</scope>
    <source>
        <strain evidence="10">ATCC 36951</strain>
    </source>
</reference>
<dbReference type="PANTHER" id="PTHR24409:SF295">
    <property type="entry name" value="AZ2-RELATED"/>
    <property type="match status" value="1"/>
</dbReference>
<feature type="compositionally biased region" description="Polar residues" evidence="7">
    <location>
        <begin position="106"/>
        <end position="133"/>
    </location>
</feature>
<proteinExistence type="predicted"/>
<evidence type="ECO:0000256" key="4">
    <source>
        <dbReference type="ARBA" id="ARBA00022833"/>
    </source>
</evidence>
<sequence length="524" mass="58949">MSSSAPATWACAQCSSTFDKSKLLERHALQTSHKAYKCSKCPKTFGKRTALIRHNTTHSDVKSHACRVCGKAFHRKDHCAEHEEVCTHRLAVETRERLSASLAGRASTSNDNVIATSENTSPTLPPGQTISHATDSRKRYREVDGDGDRSGSSSETPAVDLRHTPRPELQELRTSEPDQASRHNEADILENAGQNVSHTEGPLPEALLQPYPALRDIDSRATPIYVPPVHGNFPNFSFYTCPYHGCTHIFSSPANVEIHEREYHRATVANTRESETDDDYLRSSQVDMDSQTRRTSRLPLLEFVPPNIFARNNGLYSCAYHGCAQRFSSHEDYQRHYREHHDPHNNAPPSSQTMDSQGAVTDSAADFPAHLVPMETSLREQLPVKTNLFAIKETMWTRRPRIFVVEEREGVVSWILSGFDCSVNTGFFAREIVLYLGSGTIDPHDLIFIDASVGILRWAEAINVIRQIEQTKSIPIILMTPNIRSDAISSYFKHGASDVLPKPFEREDVFRMLEKHLAHLIKED</sequence>
<dbReference type="GO" id="GO:0005634">
    <property type="term" value="C:nucleus"/>
    <property type="evidence" value="ECO:0007669"/>
    <property type="project" value="TreeGrafter"/>
</dbReference>
<feature type="compositionally biased region" description="Basic and acidic residues" evidence="7">
    <location>
        <begin position="134"/>
        <end position="149"/>
    </location>
</feature>
<evidence type="ECO:0000256" key="1">
    <source>
        <dbReference type="ARBA" id="ARBA00022723"/>
    </source>
</evidence>
<dbReference type="GO" id="GO:0000977">
    <property type="term" value="F:RNA polymerase II transcription regulatory region sequence-specific DNA binding"/>
    <property type="evidence" value="ECO:0007669"/>
    <property type="project" value="TreeGrafter"/>
</dbReference>
<dbReference type="PROSITE" id="PS00028">
    <property type="entry name" value="ZINC_FINGER_C2H2_1"/>
    <property type="match status" value="4"/>
</dbReference>
<evidence type="ECO:0000256" key="6">
    <source>
        <dbReference type="PROSITE-ProRule" id="PRU00169"/>
    </source>
</evidence>
<feature type="domain" description="C2H2-type" evidence="9">
    <location>
        <begin position="36"/>
        <end position="63"/>
    </location>
</feature>
<dbReference type="GO" id="GO:0000160">
    <property type="term" value="P:phosphorelay signal transduction system"/>
    <property type="evidence" value="ECO:0007669"/>
    <property type="project" value="InterPro"/>
</dbReference>
<feature type="compositionally biased region" description="Basic and acidic residues" evidence="7">
    <location>
        <begin position="334"/>
        <end position="344"/>
    </location>
</feature>
<dbReference type="GeneID" id="54563078"/>
<keyword evidence="1" id="KW-0479">Metal-binding</keyword>
<feature type="region of interest" description="Disordered" evidence="7">
    <location>
        <begin position="334"/>
        <end position="360"/>
    </location>
</feature>
<dbReference type="GO" id="GO:0000981">
    <property type="term" value="F:DNA-binding transcription factor activity, RNA polymerase II-specific"/>
    <property type="evidence" value="ECO:0007669"/>
    <property type="project" value="TreeGrafter"/>
</dbReference>
<feature type="domain" description="C2H2-type" evidence="9">
    <location>
        <begin position="316"/>
        <end position="349"/>
    </location>
</feature>
<dbReference type="Gene3D" id="3.40.50.2300">
    <property type="match status" value="1"/>
</dbReference>
<gene>
    <name evidence="10" type="ORF">M409DRAFT_30202</name>
</gene>
<dbReference type="InterPro" id="IPR001789">
    <property type="entry name" value="Sig_transdc_resp-reg_receiver"/>
</dbReference>
<feature type="compositionally biased region" description="Polar residues" evidence="7">
    <location>
        <begin position="347"/>
        <end position="360"/>
    </location>
</feature>
<organism evidence="10 11">
    <name type="scientific">Zasmidium cellare ATCC 36951</name>
    <dbReference type="NCBI Taxonomy" id="1080233"/>
    <lineage>
        <taxon>Eukaryota</taxon>
        <taxon>Fungi</taxon>
        <taxon>Dikarya</taxon>
        <taxon>Ascomycota</taxon>
        <taxon>Pezizomycotina</taxon>
        <taxon>Dothideomycetes</taxon>
        <taxon>Dothideomycetidae</taxon>
        <taxon>Mycosphaerellales</taxon>
        <taxon>Mycosphaerellaceae</taxon>
        <taxon>Zasmidium</taxon>
    </lineage>
</organism>
<dbReference type="InterPro" id="IPR036236">
    <property type="entry name" value="Znf_C2H2_sf"/>
</dbReference>
<dbReference type="PROSITE" id="PS50110">
    <property type="entry name" value="RESPONSE_REGULATORY"/>
    <property type="match status" value="1"/>
</dbReference>